<protein>
    <submittedName>
        <fullName evidence="5">Protein SCO1/2</fullName>
    </submittedName>
</protein>
<sequence length="257" mass="27633">MHRLHSALIGAVVVLSLAGCASGASAAKSTPAGSSSSSLDSIGTPLNSAVPQRIRNLAFTTSSGKRVSLAALTGHSVVLSDVMTLCQETCPLDTATLVQTARAEVHPASGRAPVFISLTVDPARDTEPQLQAYRKLFTRPPADWQAWTGSAKNVNALWNYLGVWRKRVADDPGPAPRNWRTGAKLTYDVEHSDEVFFFDTSGHERFVLEGAPYATRSSVPKKLLQFMSSDGMKDLDHPASTAWTEAQAQTVLKSLRT</sequence>
<evidence type="ECO:0000256" key="3">
    <source>
        <dbReference type="PIRSR" id="PIRSR603782-2"/>
    </source>
</evidence>
<keyword evidence="2" id="KW-0186">Copper</keyword>
<gene>
    <name evidence="5" type="ORF">FHU39_002774</name>
</gene>
<dbReference type="Proteomes" id="UP000559182">
    <property type="component" value="Unassembled WGS sequence"/>
</dbReference>
<evidence type="ECO:0000256" key="1">
    <source>
        <dbReference type="ARBA" id="ARBA00010996"/>
    </source>
</evidence>
<evidence type="ECO:0000313" key="5">
    <source>
        <dbReference type="EMBL" id="MBB2892756.1"/>
    </source>
</evidence>
<name>A0A839NAV4_9MICO</name>
<feature type="disulfide bond" description="Redox-active" evidence="3">
    <location>
        <begin position="86"/>
        <end position="90"/>
    </location>
</feature>
<evidence type="ECO:0000256" key="4">
    <source>
        <dbReference type="SAM" id="SignalP"/>
    </source>
</evidence>
<dbReference type="PROSITE" id="PS51257">
    <property type="entry name" value="PROKAR_LIPOPROTEIN"/>
    <property type="match status" value="1"/>
</dbReference>
<dbReference type="Gene3D" id="3.40.30.10">
    <property type="entry name" value="Glutaredoxin"/>
    <property type="match status" value="1"/>
</dbReference>
<keyword evidence="3" id="KW-1015">Disulfide bond</keyword>
<dbReference type="EMBL" id="JACHVQ010000002">
    <property type="protein sequence ID" value="MBB2892756.1"/>
    <property type="molecule type" value="Genomic_DNA"/>
</dbReference>
<dbReference type="AlphaFoldDB" id="A0A839NAV4"/>
<organism evidence="5 6">
    <name type="scientific">Flexivirga oryzae</name>
    <dbReference type="NCBI Taxonomy" id="1794944"/>
    <lineage>
        <taxon>Bacteria</taxon>
        <taxon>Bacillati</taxon>
        <taxon>Actinomycetota</taxon>
        <taxon>Actinomycetes</taxon>
        <taxon>Micrococcales</taxon>
        <taxon>Dermacoccaceae</taxon>
        <taxon>Flexivirga</taxon>
    </lineage>
</organism>
<proteinExistence type="inferred from homology"/>
<dbReference type="Pfam" id="PF02630">
    <property type="entry name" value="SCO1-SenC"/>
    <property type="match status" value="1"/>
</dbReference>
<dbReference type="RefSeq" id="WP_183321162.1">
    <property type="nucleotide sequence ID" value="NZ_JACHVQ010000002.1"/>
</dbReference>
<keyword evidence="2" id="KW-0479">Metal-binding</keyword>
<keyword evidence="4" id="KW-0732">Signal</keyword>
<feature type="chain" id="PRO_5032841896" evidence="4">
    <location>
        <begin position="27"/>
        <end position="257"/>
    </location>
</feature>
<evidence type="ECO:0000313" key="6">
    <source>
        <dbReference type="Proteomes" id="UP000559182"/>
    </source>
</evidence>
<comment type="similarity">
    <text evidence="1">Belongs to the SCO1/2 family.</text>
</comment>
<dbReference type="SUPFAM" id="SSF52833">
    <property type="entry name" value="Thioredoxin-like"/>
    <property type="match status" value="1"/>
</dbReference>
<dbReference type="GO" id="GO:0046872">
    <property type="term" value="F:metal ion binding"/>
    <property type="evidence" value="ECO:0007669"/>
    <property type="project" value="UniProtKB-KW"/>
</dbReference>
<dbReference type="CDD" id="cd02968">
    <property type="entry name" value="SCO"/>
    <property type="match status" value="1"/>
</dbReference>
<evidence type="ECO:0000256" key="2">
    <source>
        <dbReference type="PIRSR" id="PIRSR603782-1"/>
    </source>
</evidence>
<comment type="caution">
    <text evidence="5">The sequence shown here is derived from an EMBL/GenBank/DDBJ whole genome shotgun (WGS) entry which is preliminary data.</text>
</comment>
<feature type="binding site" evidence="2">
    <location>
        <position position="90"/>
    </location>
    <ligand>
        <name>Cu cation</name>
        <dbReference type="ChEBI" id="CHEBI:23378"/>
    </ligand>
</feature>
<keyword evidence="6" id="KW-1185">Reference proteome</keyword>
<feature type="signal peptide" evidence="4">
    <location>
        <begin position="1"/>
        <end position="26"/>
    </location>
</feature>
<reference evidence="5 6" key="1">
    <citation type="submission" date="2020-08" db="EMBL/GenBank/DDBJ databases">
        <title>Sequencing the genomes of 1000 actinobacteria strains.</title>
        <authorList>
            <person name="Klenk H.-P."/>
        </authorList>
    </citation>
    <scope>NUCLEOTIDE SEQUENCE [LARGE SCALE GENOMIC DNA]</scope>
    <source>
        <strain evidence="5 6">DSM 105369</strain>
    </source>
</reference>
<feature type="binding site" evidence="2">
    <location>
        <position position="86"/>
    </location>
    <ligand>
        <name>Cu cation</name>
        <dbReference type="ChEBI" id="CHEBI:23378"/>
    </ligand>
</feature>
<dbReference type="InterPro" id="IPR036249">
    <property type="entry name" value="Thioredoxin-like_sf"/>
</dbReference>
<dbReference type="InterPro" id="IPR003782">
    <property type="entry name" value="SCO1/SenC"/>
</dbReference>
<accession>A0A839NAV4</accession>